<feature type="transmembrane region" description="Helical" evidence="1">
    <location>
        <begin position="64"/>
        <end position="82"/>
    </location>
</feature>
<feature type="transmembrane region" description="Helical" evidence="1">
    <location>
        <begin position="118"/>
        <end position="134"/>
    </location>
</feature>
<sequence>MRGLPKHFTLAFFVVFALFMLTRLYNLEHRITFGWDQEQFSNQIWNVVKNHTFTLLGPRTNNDLGFFLAPYFTYMLIPLYLLTNMHPFALYFFVVLMGLLFFALSYLTVSRIFSSRHALLFLFLWTFNPLAHMYDSIPWWPLYIPLGVMTVLFLFHYLHTNSKQLLIWAILGLALGFFSNMHFQFVFMIFCAALFASYEIKGKGVPVKAVLVLGLGFLTTLVPLILFDIRHNFLNTQLLFNFFFTKIDVYERDMFIWIIPFTHFMKSFTVFPITILMQIMYVLMFAIMAYLFFHTKSFQKVLYGIAASLWIFTPVFFGIYGKRPSEYYFIFLMPFILLAITDFAIQKKRAVPLILTSLLLALIHIAWFQKTVQTDYAGLIYKDQVVHYIKQQTKGREFFLSYDGVSIDNGFRYLLRLRGLQVSENEMAPLIEVSLPPRAGSHVIGKYGVTIPQSLK</sequence>
<reference evidence="2 3" key="1">
    <citation type="journal article" date="2016" name="Nat. Commun.">
        <title>Thousands of microbial genomes shed light on interconnected biogeochemical processes in an aquifer system.</title>
        <authorList>
            <person name="Anantharaman K."/>
            <person name="Brown C.T."/>
            <person name="Hug L.A."/>
            <person name="Sharon I."/>
            <person name="Castelle C.J."/>
            <person name="Probst A.J."/>
            <person name="Thomas B.C."/>
            <person name="Singh A."/>
            <person name="Wilkins M.J."/>
            <person name="Karaoz U."/>
            <person name="Brodie E.L."/>
            <person name="Williams K.H."/>
            <person name="Hubbard S.S."/>
            <person name="Banfield J.F."/>
        </authorList>
    </citation>
    <scope>NUCLEOTIDE SEQUENCE [LARGE SCALE GENOMIC DNA]</scope>
</reference>
<comment type="caution">
    <text evidence="2">The sequence shown here is derived from an EMBL/GenBank/DDBJ whole genome shotgun (WGS) entry which is preliminary data.</text>
</comment>
<protein>
    <recommendedName>
        <fullName evidence="4">Glycosyltransferase RgtA/B/C/D-like domain-containing protein</fullName>
    </recommendedName>
</protein>
<feature type="transmembrane region" description="Helical" evidence="1">
    <location>
        <begin position="6"/>
        <end position="25"/>
    </location>
</feature>
<dbReference type="EMBL" id="MGAS01000001">
    <property type="protein sequence ID" value="OGK52725.1"/>
    <property type="molecule type" value="Genomic_DNA"/>
</dbReference>
<evidence type="ECO:0000313" key="2">
    <source>
        <dbReference type="EMBL" id="OGK52725.1"/>
    </source>
</evidence>
<gene>
    <name evidence="2" type="ORF">A3B02_00450</name>
</gene>
<evidence type="ECO:0008006" key="4">
    <source>
        <dbReference type="Google" id="ProtNLM"/>
    </source>
</evidence>
<feature type="transmembrane region" description="Helical" evidence="1">
    <location>
        <begin position="350"/>
        <end position="368"/>
    </location>
</feature>
<evidence type="ECO:0000256" key="1">
    <source>
        <dbReference type="SAM" id="Phobius"/>
    </source>
</evidence>
<proteinExistence type="predicted"/>
<feature type="transmembrane region" description="Helical" evidence="1">
    <location>
        <begin position="271"/>
        <end position="293"/>
    </location>
</feature>
<name>A0A1F7JAV0_9BACT</name>
<feature type="transmembrane region" description="Helical" evidence="1">
    <location>
        <begin position="207"/>
        <end position="226"/>
    </location>
</feature>
<keyword evidence="1" id="KW-0472">Membrane</keyword>
<keyword evidence="1" id="KW-0812">Transmembrane</keyword>
<feature type="transmembrane region" description="Helical" evidence="1">
    <location>
        <begin position="300"/>
        <end position="321"/>
    </location>
</feature>
<feature type="transmembrane region" description="Helical" evidence="1">
    <location>
        <begin position="140"/>
        <end position="158"/>
    </location>
</feature>
<keyword evidence="1" id="KW-1133">Transmembrane helix</keyword>
<dbReference type="STRING" id="1802068.A3B02_00450"/>
<dbReference type="Proteomes" id="UP000178914">
    <property type="component" value="Unassembled WGS sequence"/>
</dbReference>
<dbReference type="AlphaFoldDB" id="A0A1F7JAV0"/>
<organism evidence="2 3">
    <name type="scientific">Candidatus Roizmanbacteria bacterium RIFCSPLOWO2_01_FULL_42_14</name>
    <dbReference type="NCBI Taxonomy" id="1802068"/>
    <lineage>
        <taxon>Bacteria</taxon>
        <taxon>Candidatus Roizmaniibacteriota</taxon>
    </lineage>
</organism>
<accession>A0A1F7JAV0</accession>
<feature type="transmembrane region" description="Helical" evidence="1">
    <location>
        <begin position="165"/>
        <end position="195"/>
    </location>
</feature>
<evidence type="ECO:0000313" key="3">
    <source>
        <dbReference type="Proteomes" id="UP000178914"/>
    </source>
</evidence>
<feature type="transmembrane region" description="Helical" evidence="1">
    <location>
        <begin position="88"/>
        <end position="109"/>
    </location>
</feature>
<feature type="transmembrane region" description="Helical" evidence="1">
    <location>
        <begin position="327"/>
        <end position="345"/>
    </location>
</feature>